<dbReference type="RefSeq" id="WP_103357712.1">
    <property type="nucleotide sequence ID" value="NZ_CP113107.1"/>
</dbReference>
<dbReference type="Gene3D" id="3.40.50.300">
    <property type="entry name" value="P-loop containing nucleotide triphosphate hydrolases"/>
    <property type="match status" value="1"/>
</dbReference>
<dbReference type="InterPro" id="IPR023000">
    <property type="entry name" value="Shikimate_kinase_CS"/>
</dbReference>
<keyword evidence="7 11" id="KW-0418">Kinase</keyword>
<dbReference type="InterPro" id="IPR027417">
    <property type="entry name" value="P-loop_NTPase"/>
</dbReference>
<comment type="cofactor">
    <cofactor evidence="11">
        <name>Mg(2+)</name>
        <dbReference type="ChEBI" id="CHEBI:18420"/>
    </cofactor>
    <text evidence="11">Binds 1 Mg(2+) ion per subunit.</text>
</comment>
<dbReference type="GO" id="GO:0009073">
    <property type="term" value="P:aromatic amino acid family biosynthetic process"/>
    <property type="evidence" value="ECO:0007669"/>
    <property type="project" value="UniProtKB-KW"/>
</dbReference>
<dbReference type="InterPro" id="IPR031322">
    <property type="entry name" value="Shikimate/glucono_kinase"/>
</dbReference>
<dbReference type="InterPro" id="IPR000623">
    <property type="entry name" value="Shikimate_kinase/TSH1"/>
</dbReference>
<keyword evidence="13" id="KW-1185">Reference proteome</keyword>
<dbReference type="PANTHER" id="PTHR21087">
    <property type="entry name" value="SHIKIMATE KINASE"/>
    <property type="match status" value="1"/>
</dbReference>
<dbReference type="EC" id="2.7.1.71" evidence="3 11"/>
<evidence type="ECO:0000256" key="2">
    <source>
        <dbReference type="ARBA" id="ARBA00006997"/>
    </source>
</evidence>
<feature type="binding site" evidence="11">
    <location>
        <position position="121"/>
    </location>
    <ligand>
        <name>ATP</name>
        <dbReference type="ChEBI" id="CHEBI:30616"/>
    </ligand>
</feature>
<evidence type="ECO:0000256" key="3">
    <source>
        <dbReference type="ARBA" id="ARBA00012154"/>
    </source>
</evidence>
<dbReference type="GO" id="GO:0005829">
    <property type="term" value="C:cytosol"/>
    <property type="evidence" value="ECO:0007669"/>
    <property type="project" value="TreeGrafter"/>
</dbReference>
<evidence type="ECO:0000256" key="8">
    <source>
        <dbReference type="ARBA" id="ARBA00022840"/>
    </source>
</evidence>
<comment type="subunit">
    <text evidence="11">Monomer.</text>
</comment>
<dbReference type="Pfam" id="PF01202">
    <property type="entry name" value="SKI"/>
    <property type="match status" value="1"/>
</dbReference>
<dbReference type="PROSITE" id="PS01128">
    <property type="entry name" value="SHIKIMATE_KINASE"/>
    <property type="match status" value="1"/>
</dbReference>
<organism evidence="12 13">
    <name type="scientific">Staphylococcus rostri</name>
    <dbReference type="NCBI Taxonomy" id="522262"/>
    <lineage>
        <taxon>Bacteria</taxon>
        <taxon>Bacillati</taxon>
        <taxon>Bacillota</taxon>
        <taxon>Bacilli</taxon>
        <taxon>Bacillales</taxon>
        <taxon>Staphylococcaceae</taxon>
        <taxon>Staphylococcus</taxon>
    </lineage>
</organism>
<feature type="binding site" evidence="11">
    <location>
        <position position="37"/>
    </location>
    <ligand>
        <name>substrate</name>
    </ligand>
</feature>
<feature type="binding site" evidence="11">
    <location>
        <position position="139"/>
    </location>
    <ligand>
        <name>substrate</name>
    </ligand>
</feature>
<keyword evidence="11" id="KW-0963">Cytoplasm</keyword>
<dbReference type="HAMAP" id="MF_00109">
    <property type="entry name" value="Shikimate_kinase"/>
    <property type="match status" value="1"/>
</dbReference>
<dbReference type="AlphaFoldDB" id="A0A2K3YTF9"/>
<feature type="binding site" evidence="11">
    <location>
        <position position="19"/>
    </location>
    <ligand>
        <name>Mg(2+)</name>
        <dbReference type="ChEBI" id="CHEBI:18420"/>
    </ligand>
</feature>
<comment type="caution">
    <text evidence="11">Lacks conserved residue(s) required for the propagation of feature annotation.</text>
</comment>
<dbReference type="GO" id="GO:0009423">
    <property type="term" value="P:chorismate biosynthetic process"/>
    <property type="evidence" value="ECO:0007669"/>
    <property type="project" value="UniProtKB-UniRule"/>
</dbReference>
<evidence type="ECO:0000256" key="7">
    <source>
        <dbReference type="ARBA" id="ARBA00022777"/>
    </source>
</evidence>
<feature type="binding site" evidence="11">
    <location>
        <position position="82"/>
    </location>
    <ligand>
        <name>substrate</name>
    </ligand>
</feature>
<feature type="binding site" evidence="11">
    <location>
        <position position="61"/>
    </location>
    <ligand>
        <name>substrate</name>
    </ligand>
</feature>
<evidence type="ECO:0000313" key="12">
    <source>
        <dbReference type="EMBL" id="PNZ28865.1"/>
    </source>
</evidence>
<sequence length="174" mass="19914">MNKLKRPLLLVGFMGAGKSTVGQALADKYGYRFVDLDHMISDSEARTIPEIFAQDGELGFRLYEFQYLQKAIERYDIIATGGGIISFDQTFNYLKSVPADIIWLDAPFSDLYDRIKNDRNRPNAKSRDEAAVKNLYSSRVSRYNEIAFIKITTKETLTQTLSEIENVLFANDQY</sequence>
<reference evidence="12 13" key="1">
    <citation type="submission" date="2017-08" db="EMBL/GenBank/DDBJ databases">
        <title>Draft genome sequences of 64 type strains of genus Staph aureus.</title>
        <authorList>
            <person name="Cole K."/>
            <person name="Golubchik T."/>
            <person name="Russell J."/>
            <person name="Foster D."/>
            <person name="Llewelyn M."/>
            <person name="Wilson D."/>
            <person name="Crook D."/>
            <person name="Paul J."/>
        </authorList>
    </citation>
    <scope>NUCLEOTIDE SEQUENCE [LARGE SCALE GENOMIC DNA]</scope>
    <source>
        <strain evidence="12 13">DSM 21968</strain>
    </source>
</reference>
<evidence type="ECO:0000256" key="10">
    <source>
        <dbReference type="ARBA" id="ARBA00048567"/>
    </source>
</evidence>
<evidence type="ECO:0000256" key="5">
    <source>
        <dbReference type="ARBA" id="ARBA00022679"/>
    </source>
</evidence>
<dbReference type="PANTHER" id="PTHR21087:SF16">
    <property type="entry name" value="SHIKIMATE KINASE 1, CHLOROPLASTIC"/>
    <property type="match status" value="1"/>
</dbReference>
<comment type="catalytic activity">
    <reaction evidence="10 11">
        <text>shikimate + ATP = 3-phosphoshikimate + ADP + H(+)</text>
        <dbReference type="Rhea" id="RHEA:13121"/>
        <dbReference type="ChEBI" id="CHEBI:15378"/>
        <dbReference type="ChEBI" id="CHEBI:30616"/>
        <dbReference type="ChEBI" id="CHEBI:36208"/>
        <dbReference type="ChEBI" id="CHEBI:145989"/>
        <dbReference type="ChEBI" id="CHEBI:456216"/>
        <dbReference type="EC" id="2.7.1.71"/>
    </reaction>
</comment>
<dbReference type="PRINTS" id="PR01100">
    <property type="entry name" value="SHIKIMTKNASE"/>
</dbReference>
<keyword evidence="11" id="KW-0460">Magnesium</keyword>
<dbReference type="OrthoDB" id="9800332at2"/>
<keyword evidence="9 11" id="KW-0057">Aromatic amino acid biosynthesis</keyword>
<accession>A0A2K3YTF9</accession>
<gene>
    <name evidence="11" type="primary">aroK</name>
    <name evidence="12" type="ORF">CD122_03990</name>
</gene>
<dbReference type="GO" id="GO:0008652">
    <property type="term" value="P:amino acid biosynthetic process"/>
    <property type="evidence" value="ECO:0007669"/>
    <property type="project" value="UniProtKB-KW"/>
</dbReference>
<dbReference type="GO" id="GO:0005524">
    <property type="term" value="F:ATP binding"/>
    <property type="evidence" value="ECO:0007669"/>
    <property type="project" value="UniProtKB-UniRule"/>
</dbReference>
<dbReference type="UniPathway" id="UPA00053">
    <property type="reaction ID" value="UER00088"/>
</dbReference>
<name>A0A2K3YTF9_9STAP</name>
<evidence type="ECO:0000256" key="4">
    <source>
        <dbReference type="ARBA" id="ARBA00022605"/>
    </source>
</evidence>
<dbReference type="CDD" id="cd00464">
    <property type="entry name" value="SK"/>
    <property type="match status" value="1"/>
</dbReference>
<comment type="similarity">
    <text evidence="2 11">Belongs to the shikimate kinase family.</text>
</comment>
<comment type="pathway">
    <text evidence="1 11">Metabolic intermediate biosynthesis; chorismate biosynthesis; chorismate from D-erythrose 4-phosphate and phosphoenolpyruvate: step 5/7.</text>
</comment>
<dbReference type="GO" id="GO:0004765">
    <property type="term" value="F:shikimate kinase activity"/>
    <property type="evidence" value="ECO:0007669"/>
    <property type="project" value="UniProtKB-UniRule"/>
</dbReference>
<keyword evidence="8 11" id="KW-0067">ATP-binding</keyword>
<keyword evidence="5 11" id="KW-0808">Transferase</keyword>
<evidence type="ECO:0000256" key="11">
    <source>
        <dbReference type="HAMAP-Rule" id="MF_00109"/>
    </source>
</evidence>
<comment type="function">
    <text evidence="11">Catalyzes the specific phosphorylation of the 3-hydroxyl group of shikimic acid using ATP as a cosubstrate.</text>
</comment>
<dbReference type="Proteomes" id="UP000242752">
    <property type="component" value="Unassembled WGS sequence"/>
</dbReference>
<protein>
    <recommendedName>
        <fullName evidence="3 11">Shikimate kinase</fullName>
        <shortName evidence="11">SK</shortName>
        <ecNumber evidence="3 11">2.7.1.71</ecNumber>
    </recommendedName>
</protein>
<feature type="binding site" evidence="11">
    <location>
        <begin position="15"/>
        <end position="20"/>
    </location>
    <ligand>
        <name>ATP</name>
        <dbReference type="ChEBI" id="CHEBI:30616"/>
    </ligand>
</feature>
<evidence type="ECO:0000313" key="13">
    <source>
        <dbReference type="Proteomes" id="UP000242752"/>
    </source>
</evidence>
<keyword evidence="11" id="KW-0479">Metal-binding</keyword>
<comment type="caution">
    <text evidence="12">The sequence shown here is derived from an EMBL/GenBank/DDBJ whole genome shotgun (WGS) entry which is preliminary data.</text>
</comment>
<dbReference type="GO" id="GO:0000287">
    <property type="term" value="F:magnesium ion binding"/>
    <property type="evidence" value="ECO:0007669"/>
    <property type="project" value="UniProtKB-UniRule"/>
</dbReference>
<proteinExistence type="inferred from homology"/>
<keyword evidence="4 11" id="KW-0028">Amino-acid biosynthesis</keyword>
<evidence type="ECO:0000256" key="1">
    <source>
        <dbReference type="ARBA" id="ARBA00004842"/>
    </source>
</evidence>
<dbReference type="EMBL" id="PPRF01000019">
    <property type="protein sequence ID" value="PNZ28865.1"/>
    <property type="molecule type" value="Genomic_DNA"/>
</dbReference>
<evidence type="ECO:0000256" key="6">
    <source>
        <dbReference type="ARBA" id="ARBA00022741"/>
    </source>
</evidence>
<comment type="subcellular location">
    <subcellularLocation>
        <location evidence="11">Cytoplasm</location>
    </subcellularLocation>
</comment>
<evidence type="ECO:0000256" key="9">
    <source>
        <dbReference type="ARBA" id="ARBA00023141"/>
    </source>
</evidence>
<keyword evidence="6 11" id="KW-0547">Nucleotide-binding</keyword>
<dbReference type="SUPFAM" id="SSF52540">
    <property type="entry name" value="P-loop containing nucleoside triphosphate hydrolases"/>
    <property type="match status" value="1"/>
</dbReference>